<evidence type="ECO:0000313" key="2">
    <source>
        <dbReference type="WBParaSite" id="JU765_v2.g2455.t1"/>
    </source>
</evidence>
<dbReference type="Proteomes" id="UP000887576">
    <property type="component" value="Unplaced"/>
</dbReference>
<protein>
    <submittedName>
        <fullName evidence="2">Laminin G domain-containing protein</fullName>
    </submittedName>
</protein>
<proteinExistence type="predicted"/>
<organism evidence="1 2">
    <name type="scientific">Panagrolaimus sp. JU765</name>
    <dbReference type="NCBI Taxonomy" id="591449"/>
    <lineage>
        <taxon>Eukaryota</taxon>
        <taxon>Metazoa</taxon>
        <taxon>Ecdysozoa</taxon>
        <taxon>Nematoda</taxon>
        <taxon>Chromadorea</taxon>
        <taxon>Rhabditida</taxon>
        <taxon>Tylenchina</taxon>
        <taxon>Panagrolaimomorpha</taxon>
        <taxon>Panagrolaimoidea</taxon>
        <taxon>Panagrolaimidae</taxon>
        <taxon>Panagrolaimus</taxon>
    </lineage>
</organism>
<evidence type="ECO:0000313" key="1">
    <source>
        <dbReference type="Proteomes" id="UP000887576"/>
    </source>
</evidence>
<dbReference type="WBParaSite" id="JU765_v2.g2455.t1">
    <property type="protein sequence ID" value="JU765_v2.g2455.t1"/>
    <property type="gene ID" value="JU765_v2.g2455"/>
</dbReference>
<sequence length="269" mass="30266">ADGKVHVIKITRNNTELELQVDDDDDRGSITIPGNNDVMNLHDEDPHFVGGVPSDYDKAVFAEKDINWNGFVGCIQVVKPNQLHELDLDHPVRSQRQEPGCTFKEDKLISADRVIGFPKPGYLVAESIQLNTNSSLAFNLKTKNGNAVLLYQKSLKKTFKREADDNDTFFAFYLYNGRLIVHLGTDTVDRLKRPSISSNQSYNDGRLHSIFFARQGSSIEVRIDDREVLRGQLSDDKIIGSKTSKLYFGGLPDKLRIKNENIDIGTTEP</sequence>
<reference evidence="2" key="1">
    <citation type="submission" date="2022-11" db="UniProtKB">
        <authorList>
            <consortium name="WormBaseParasite"/>
        </authorList>
    </citation>
    <scope>IDENTIFICATION</scope>
</reference>
<accession>A0AC34R150</accession>
<name>A0AC34R150_9BILA</name>